<evidence type="ECO:0000256" key="1">
    <source>
        <dbReference type="SAM" id="MobiDB-lite"/>
    </source>
</evidence>
<accession>A0AAV4VIY4</accession>
<feature type="region of interest" description="Disordered" evidence="1">
    <location>
        <begin position="208"/>
        <end position="297"/>
    </location>
</feature>
<reference evidence="2 3" key="1">
    <citation type="submission" date="2021-06" db="EMBL/GenBank/DDBJ databases">
        <title>Caerostris darwini draft genome.</title>
        <authorList>
            <person name="Kono N."/>
            <person name="Arakawa K."/>
        </authorList>
    </citation>
    <scope>NUCLEOTIDE SEQUENCE [LARGE SCALE GENOMIC DNA]</scope>
</reference>
<evidence type="ECO:0000313" key="2">
    <source>
        <dbReference type="EMBL" id="GIY70003.1"/>
    </source>
</evidence>
<feature type="compositionally biased region" description="Basic and acidic residues" evidence="1">
    <location>
        <begin position="230"/>
        <end position="242"/>
    </location>
</feature>
<sequence length="892" mass="101186">MRVRSWLKRCSKTADSFPQTRIRRCLFRSGSGYSSGEESTKYPISAKLCDDLSSCDASGEYTSSSADEGNALSSSSSFFDDDPFHFKERLDSYSGEGSVETVIRGNRSNVGSGELLPPPLSSTPSCLRRRQCASESMRCCDGPFSNHSCADLRWFVMKASSEGDLRTRSWHMLGNEHSLTNFPSNQRHKSSIGGSCFDFKQRLSSSLPNVLRHRSDSSTDDTKTSSLLHSDSKTYKRHDESFISHNQSSSSDFERKKKRRSRRRSSSSNRSSRSVLTSSEKGRLRSRTLTSRCSSRRRNLSQKSDFFEGSENNFLSESEGPLPMVHKIPREELSPKNLKEELELALKDNIKGCHNSTALLSPAESDIVLTRLEEQSTVSDQVWDGYQDMPYLSEAYSEATVDEDAIRKLTEFGDDYGSAIGQSMRFLDSADACDIKMDAPKSPSKKSSKSHSHSNDSDSDLEDLHHVIEEAGKALQFARATLKRRQSGDFFSSAENVVLLGCSHGVVVIEVCFHIILVSVYRRKVEAELLATCGTHLHWLQTILEHIEIDGKENCFSESDLKELHYLVGEWKCLKKSIEMYEEVDDDKIKQKYLRAQENIDALFHKMSELDSLNVLGTKEIKSWEELHDNISRLQLVLSTLQDTREQLLAVNLQVHRFVTEYGNDAKYPDNSLKEEVTELYQKWEDIYEQNGAQLTELETLNSCWKKYIDTFHILNSKLNEAERLSSYKNCDTDCHIFEDEVTYTLLKDLKQLKADAESLKKCLKSTETWKSIQRDLRDLESKMFAHIRPLSVSRSGDHPNSSSVEDDPDDHFEDAIQQIDSYESLHSNKVIAHHLNSANKGCQKEIEVLANYPCRRTRAAYIGPAFLLGVLPGAKLLRQAQQFQLFVHPSS</sequence>
<dbReference type="Proteomes" id="UP001054837">
    <property type="component" value="Unassembled WGS sequence"/>
</dbReference>
<name>A0AAV4VIY4_9ARAC</name>
<dbReference type="EMBL" id="BPLQ01013129">
    <property type="protein sequence ID" value="GIY70003.1"/>
    <property type="molecule type" value="Genomic_DNA"/>
</dbReference>
<comment type="caution">
    <text evidence="2">The sequence shown here is derived from an EMBL/GenBank/DDBJ whole genome shotgun (WGS) entry which is preliminary data.</text>
</comment>
<feature type="compositionally biased region" description="Basic and acidic residues" evidence="1">
    <location>
        <begin position="213"/>
        <end position="223"/>
    </location>
</feature>
<evidence type="ECO:0000313" key="3">
    <source>
        <dbReference type="Proteomes" id="UP001054837"/>
    </source>
</evidence>
<dbReference type="AlphaFoldDB" id="A0AAV4VIY4"/>
<proteinExistence type="predicted"/>
<feature type="compositionally biased region" description="Basic residues" evidence="1">
    <location>
        <begin position="256"/>
        <end position="265"/>
    </location>
</feature>
<keyword evidence="3" id="KW-1185">Reference proteome</keyword>
<gene>
    <name evidence="2" type="primary">AVEN_78071_1</name>
    <name evidence="2" type="ORF">CDAR_536612</name>
</gene>
<organism evidence="2 3">
    <name type="scientific">Caerostris darwini</name>
    <dbReference type="NCBI Taxonomy" id="1538125"/>
    <lineage>
        <taxon>Eukaryota</taxon>
        <taxon>Metazoa</taxon>
        <taxon>Ecdysozoa</taxon>
        <taxon>Arthropoda</taxon>
        <taxon>Chelicerata</taxon>
        <taxon>Arachnida</taxon>
        <taxon>Araneae</taxon>
        <taxon>Araneomorphae</taxon>
        <taxon>Entelegynae</taxon>
        <taxon>Araneoidea</taxon>
        <taxon>Araneidae</taxon>
        <taxon>Caerostris</taxon>
    </lineage>
</organism>
<feature type="region of interest" description="Disordered" evidence="1">
    <location>
        <begin position="438"/>
        <end position="460"/>
    </location>
</feature>
<protein>
    <submittedName>
        <fullName evidence="2">KASH domain-containing protein</fullName>
    </submittedName>
</protein>
<feature type="compositionally biased region" description="Basic residues" evidence="1">
    <location>
        <begin position="443"/>
        <end position="452"/>
    </location>
</feature>
<feature type="compositionally biased region" description="Low complexity" evidence="1">
    <location>
        <begin position="266"/>
        <end position="279"/>
    </location>
</feature>